<dbReference type="GO" id="GO:0098003">
    <property type="term" value="P:viral tail assembly"/>
    <property type="evidence" value="ECO:0007669"/>
    <property type="project" value="UniProtKB-KW"/>
</dbReference>
<reference evidence="6" key="1">
    <citation type="journal article" date="2021" name="Proc. Natl. Acad. Sci. U.S.A.">
        <title>A Catalog of Tens of Thousands of Viruses from Human Metagenomes Reveals Hidden Associations with Chronic Diseases.</title>
        <authorList>
            <person name="Tisza M.J."/>
            <person name="Buck C.B."/>
        </authorList>
    </citation>
    <scope>NUCLEOTIDE SEQUENCE</scope>
    <source>
        <strain evidence="6">CtLdn10</strain>
    </source>
</reference>
<name>A0A8S5SPW6_9CAUD</name>
<organism evidence="6">
    <name type="scientific">Siphoviridae sp. ctLdn10</name>
    <dbReference type="NCBI Taxonomy" id="2827847"/>
    <lineage>
        <taxon>Viruses</taxon>
        <taxon>Duplodnaviria</taxon>
        <taxon>Heunggongvirae</taxon>
        <taxon>Uroviricota</taxon>
        <taxon>Caudoviricetes</taxon>
    </lineage>
</organism>
<feature type="coiled-coil region" evidence="2">
    <location>
        <begin position="15"/>
        <end position="42"/>
    </location>
</feature>
<evidence type="ECO:0000256" key="2">
    <source>
        <dbReference type="SAM" id="Coils"/>
    </source>
</evidence>
<evidence type="ECO:0000259" key="5">
    <source>
        <dbReference type="Pfam" id="PF10145"/>
    </source>
</evidence>
<feature type="transmembrane region" description="Helical" evidence="4">
    <location>
        <begin position="508"/>
        <end position="533"/>
    </location>
</feature>
<protein>
    <submittedName>
        <fullName evidence="6">Tail tape measure protein</fullName>
    </submittedName>
</protein>
<evidence type="ECO:0000256" key="1">
    <source>
        <dbReference type="ARBA" id="ARBA00022465"/>
    </source>
</evidence>
<dbReference type="InterPro" id="IPR010090">
    <property type="entry name" value="Phage_tape_meas"/>
</dbReference>
<feature type="transmembrane region" description="Helical" evidence="4">
    <location>
        <begin position="580"/>
        <end position="598"/>
    </location>
</feature>
<keyword evidence="4" id="KW-1133">Transmembrane helix</keyword>
<feature type="coiled-coil region" evidence="2">
    <location>
        <begin position="863"/>
        <end position="915"/>
    </location>
</feature>
<proteinExistence type="predicted"/>
<evidence type="ECO:0000256" key="4">
    <source>
        <dbReference type="SAM" id="Phobius"/>
    </source>
</evidence>
<keyword evidence="4" id="KW-0472">Membrane</keyword>
<keyword evidence="2" id="KW-0175">Coiled coil</keyword>
<dbReference type="Pfam" id="PF10145">
    <property type="entry name" value="PhageMin_Tail"/>
    <property type="match status" value="1"/>
</dbReference>
<dbReference type="EMBL" id="BK032647">
    <property type="protein sequence ID" value="DAF53101.1"/>
    <property type="molecule type" value="Genomic_DNA"/>
</dbReference>
<evidence type="ECO:0000313" key="6">
    <source>
        <dbReference type="EMBL" id="DAF53101.1"/>
    </source>
</evidence>
<accession>A0A8S5SPW6</accession>
<feature type="domain" description="Phage tail tape measure protein" evidence="5">
    <location>
        <begin position="193"/>
        <end position="395"/>
    </location>
</feature>
<feature type="compositionally biased region" description="Polar residues" evidence="3">
    <location>
        <begin position="1379"/>
        <end position="1389"/>
    </location>
</feature>
<sequence length="1774" mass="195444">MAKSNLAQVVITANATTAKRVLDELRSKAAQAKQQMQSLANAGQQNSKAFKQAQKEFEAYNGAVARNISNTKRVDEAMRNLAGTTTRELKRALGAAKKEMENMAGNNPKLQQMRKNIAAIKAQIDKNNGSLRTHNSLWKNAAKNITAYIGVFGAFNFVRGKLQEVFSENFKFSDQLNDIRKVSGLTIQQVDKLAESLAKLDTRTSIQELSDIAYQGSKLGMGKYGVKGLEDFVQAANQVNVALKEDMGPEALTALSKMTETMGLIPKFGVEKSMLKIGSALFKLSSTTTSTSTNIVEFAKRLTGMARITGITTDQLLALGSASDSLAQPPEVAATAFGKLFAAIQKNHNLIEKGFGIEKGTINNLFSTGRAMDAIVLILEKMREKGNINAMSTMFKILGSDGQRLIGTMVTMAKNVDVLKEHLNTAKVAFREGTAASIEYAQQQESAQGILQRANNMWTKTFVSPEGIGMVKKLAQAWYDFTLALTSNTVVTGALSSTFSMLVEMAKVLLYLMPTLISYFLFKGVATAVLSVVDTFSAMKTAVMSSALAHRFLATTETAEAAAATEATVATTGLNTAMKANIFGAIAAIIATVVVYLVEFTKKTDSATSSVTELRNSVNGAVTSFVTEKRKLDDLYGALTRANNGTRARKELIKQFNSNYGSYLSNMITEKSKAEDLANAYKQVVYQLRQKAIMEGVAKYRKEHYDKYVGYEINWLKSYDDFAKELKLKTTGKVLRQIVEKALDQKKNGGTIAMELADRIGLDRKIAKDLLDHRGEAQSFRLKDGGYHTFYGQYGGYGGGRPAQFLKMVQYLYQAASNRNRGKEVTRYANMVGADIDAVVGSTGSQGDTPDNNGSLTKEAVDKDALKAQKEAARKAAIEARAAAAAQKAADQYDLKDAKDEVEAIIDKVKNFYDRQITEIYKVATDTHMNDTLRDQLVLGVKTRMNSALAEARKSIADVKNTWSSFKKTMENDVIEKPGPDGYSESNTLLSQIEKVNVEALNGRINRLSAKLKRPGSSVFDEVWHNASKNTLENAKEENKVDELRRKKILEDNYTGKVNDEYYNTFEQLGFSPLEDKHIHAALQSEEAAMDVISSRAKSVSTLFDTARENYEKLLSIDINTSEGRKDLLETLFGSEDNRSAIVLDLGVLVDNLEKAATTSGEATEDIKIFYDTLIKYNDDYSEAQKKASTRQNKILDYRWLLSDQYKETQTAIDQDKDYITPAYDESKGNRAFVPEFRYSPETKLAQDELKKEQAYLNFLIAQRAAKELLQKQEEIIDEKQRIVTKNMIALLKKRMDAIYELCEPIEQFGTDLGEAFVSSDKTIKEAVGSMINSFLKLTVSMTQNWIKQRLMQQIHNKLMEREALRSAKRRAKIEGEASDSNSKKSSPWFNPSKYWKQLLKKEALKLKAEKKAAKKTEKERAKEEKRRSKSSGSVDVARAKAKRERKVETDIANEKVKDLKKVEAKTKRIEQAAANDSVALVKETGEAKKVLTAGVEGEVLSAKTDIATQTTQVEQSTAQQSVQTTAGETQAKTSMGIASGAANIIGKLGWWGIPLVAVITALLNGLLSAAMGKVSSLFGKGGFNDNKTNTKLVSGMLTYDSGNVQSFRGIEDGKTYPVVGNDGRVYAASEAGELSTGLIRDPVTSIINGQPALIAERGPEMIIGRETTAAMMMARPDLLADIVKFDRSRSGMTYRAYDSGNVASFDSNAASLSKMDLNTLRDTISELSRTLSNLQQRGIHAHINKWGRGGISDGAASGKDFMSRYSDDKKWSK</sequence>
<feature type="compositionally biased region" description="Basic and acidic residues" evidence="3">
    <location>
        <begin position="1410"/>
        <end position="1427"/>
    </location>
</feature>
<keyword evidence="1" id="KW-1188">Viral release from host cell</keyword>
<keyword evidence="1" id="KW-1245">Viral tail assembly</keyword>
<feature type="region of interest" description="Disordered" evidence="3">
    <location>
        <begin position="1366"/>
        <end position="1389"/>
    </location>
</feature>
<feature type="region of interest" description="Disordered" evidence="3">
    <location>
        <begin position="1410"/>
        <end position="1442"/>
    </location>
</feature>
<evidence type="ECO:0000256" key="3">
    <source>
        <dbReference type="SAM" id="MobiDB-lite"/>
    </source>
</evidence>
<keyword evidence="4" id="KW-0812">Transmembrane</keyword>